<keyword evidence="2" id="KW-0812">Transmembrane</keyword>
<gene>
    <name evidence="4" type="ORF">DKW60_19470</name>
</gene>
<protein>
    <recommendedName>
        <fullName evidence="3">DUF4332 domain-containing protein</fullName>
    </recommendedName>
</protein>
<dbReference type="AlphaFoldDB" id="A0A317C8Y3"/>
<keyword evidence="5" id="KW-1185">Reference proteome</keyword>
<feature type="coiled-coil region" evidence="1">
    <location>
        <begin position="101"/>
        <end position="237"/>
    </location>
</feature>
<dbReference type="RefSeq" id="WP_109839340.1">
    <property type="nucleotide sequence ID" value="NZ_QGKM01000076.1"/>
</dbReference>
<proteinExistence type="predicted"/>
<feature type="domain" description="DUF4332" evidence="3">
    <location>
        <begin position="437"/>
        <end position="556"/>
    </location>
</feature>
<evidence type="ECO:0000259" key="3">
    <source>
        <dbReference type="Pfam" id="PF14229"/>
    </source>
</evidence>
<organism evidence="4 5">
    <name type="scientific">Leucothrix pacifica</name>
    <dbReference type="NCBI Taxonomy" id="1247513"/>
    <lineage>
        <taxon>Bacteria</taxon>
        <taxon>Pseudomonadati</taxon>
        <taxon>Pseudomonadota</taxon>
        <taxon>Gammaproteobacteria</taxon>
        <taxon>Thiotrichales</taxon>
        <taxon>Thiotrichaceae</taxon>
        <taxon>Leucothrix</taxon>
    </lineage>
</organism>
<evidence type="ECO:0000313" key="4">
    <source>
        <dbReference type="EMBL" id="PWQ92790.1"/>
    </source>
</evidence>
<evidence type="ECO:0000256" key="1">
    <source>
        <dbReference type="SAM" id="Coils"/>
    </source>
</evidence>
<keyword evidence="2" id="KW-1133">Transmembrane helix</keyword>
<evidence type="ECO:0000256" key="2">
    <source>
        <dbReference type="SAM" id="Phobius"/>
    </source>
</evidence>
<accession>A0A317C8Y3</accession>
<evidence type="ECO:0000313" key="5">
    <source>
        <dbReference type="Proteomes" id="UP000245539"/>
    </source>
</evidence>
<feature type="coiled-coil region" evidence="1">
    <location>
        <begin position="270"/>
        <end position="353"/>
    </location>
</feature>
<dbReference type="Proteomes" id="UP000245539">
    <property type="component" value="Unassembled WGS sequence"/>
</dbReference>
<dbReference type="Gene3D" id="1.10.287.1490">
    <property type="match status" value="1"/>
</dbReference>
<feature type="transmembrane region" description="Helical" evidence="2">
    <location>
        <begin position="6"/>
        <end position="26"/>
    </location>
</feature>
<dbReference type="InterPro" id="IPR025567">
    <property type="entry name" value="DUF4332"/>
</dbReference>
<dbReference type="Pfam" id="PF14229">
    <property type="entry name" value="DUF4332"/>
    <property type="match status" value="1"/>
</dbReference>
<keyword evidence="2" id="KW-0472">Membrane</keyword>
<name>A0A317C8Y3_9GAMM</name>
<sequence>MSYLVLQIWIFLLIAALIGLIAGWLMRGGSRRELNKVNQEWSQRVANLEAERDEYSAKVEELNTASVRQGDMYLKLTEERDILSKRLLESEKGNTAGSKEVATYKQQLKQREVEVEQLQSQFKETAQQLSDTQNKLQLTQAQMDGESKELRSGAAQVEAYSAKLKDAEQSIKARDEKLDQMHQKLAANLTTLEETKSSLTTELEAERQKASAAATELQEAKRKLGEYDEQLKVSENTLGEVSKELKQKQEFFEVARREMDSKLHQGDEHVSELNKAVKAKESELNEVKGKLEERELEFVELQKKTQAQTQQLSLAEQKLDETQKALTESSRRQQQLDNELRASQLKVTALQNQPEVPQAPKDYSGVASGMLAGGAATAAMSASGSGRSSGWSKLSEMARGGFEKVKEKVEDTTSDVVTATAKASPNDENYRIEVIRSIGSDNRRHLHDMGITTTQNLLDKCADDDGTKLISKALGREPWVVSSWVSIADLLRVKGIDGPMAEVLELSGVYSSKALADANPEKLIQLISSVNQRVEKVNQSPDIATVAGWIRHAETLKSYI</sequence>
<feature type="coiled-coil region" evidence="1">
    <location>
        <begin position="31"/>
        <end position="65"/>
    </location>
</feature>
<keyword evidence="1" id="KW-0175">Coiled coil</keyword>
<reference evidence="4 5" key="1">
    <citation type="submission" date="2018-05" db="EMBL/GenBank/DDBJ databases">
        <title>Leucothrix arctica sp. nov., isolated from Arctic seawater.</title>
        <authorList>
            <person name="Choi A."/>
            <person name="Baek K."/>
        </authorList>
    </citation>
    <scope>NUCLEOTIDE SEQUENCE [LARGE SCALE GENOMIC DNA]</scope>
    <source>
        <strain evidence="4 5">JCM 18388</strain>
    </source>
</reference>
<dbReference type="EMBL" id="QGKM01000076">
    <property type="protein sequence ID" value="PWQ92790.1"/>
    <property type="molecule type" value="Genomic_DNA"/>
</dbReference>
<dbReference type="OrthoDB" id="5622083at2"/>
<comment type="caution">
    <text evidence="4">The sequence shown here is derived from an EMBL/GenBank/DDBJ whole genome shotgun (WGS) entry which is preliminary data.</text>
</comment>